<dbReference type="AlphaFoldDB" id="A0A2A6ZC43"/>
<dbReference type="Proteomes" id="UP000220752">
    <property type="component" value="Unassembled WGS sequence"/>
</dbReference>
<accession>A0A2A6ZC43</accession>
<gene>
    <name evidence="1" type="ORF">CGS46_05510</name>
</gene>
<organism evidence="1 2">
    <name type="scientific">Faecalibacterium langellae</name>
    <dbReference type="NCBI Taxonomy" id="3435293"/>
    <lineage>
        <taxon>Bacteria</taxon>
        <taxon>Bacillati</taxon>
        <taxon>Bacillota</taxon>
        <taxon>Clostridia</taxon>
        <taxon>Eubacteriales</taxon>
        <taxon>Oscillospiraceae</taxon>
        <taxon>Faecalibacterium</taxon>
    </lineage>
</organism>
<dbReference type="EMBL" id="NMTQ01000021">
    <property type="protein sequence ID" value="PDX58950.1"/>
    <property type="molecule type" value="Genomic_DNA"/>
</dbReference>
<evidence type="ECO:0000313" key="2">
    <source>
        <dbReference type="Proteomes" id="UP000220752"/>
    </source>
</evidence>
<reference evidence="1 2" key="1">
    <citation type="journal article" date="2017" name="Front. Microbiol.">
        <title>New Insights into the Diversity of the Genus Faecalibacterium.</title>
        <authorList>
            <person name="Benevides L."/>
            <person name="Burman S."/>
            <person name="Martin R."/>
            <person name="Robert V."/>
            <person name="Thomas M."/>
            <person name="Miquel S."/>
            <person name="Chain F."/>
            <person name="Sokol H."/>
            <person name="Bermudez-Humaran L.G."/>
            <person name="Morrison M."/>
            <person name="Langella P."/>
            <person name="Azevedo V.A."/>
            <person name="Chatel J.M."/>
            <person name="Soares S."/>
        </authorList>
    </citation>
    <scope>NUCLEOTIDE SEQUENCE [LARGE SCALE GENOMIC DNA]</scope>
    <source>
        <strain evidence="2">CNCM I-4540</strain>
    </source>
</reference>
<name>A0A2A6ZC43_9FIRM</name>
<evidence type="ECO:0008006" key="3">
    <source>
        <dbReference type="Google" id="ProtNLM"/>
    </source>
</evidence>
<evidence type="ECO:0000313" key="1">
    <source>
        <dbReference type="EMBL" id="PDX58950.1"/>
    </source>
</evidence>
<keyword evidence="2" id="KW-1185">Reference proteome</keyword>
<proteinExistence type="predicted"/>
<protein>
    <recommendedName>
        <fullName evidence="3">Lipoprotein</fullName>
    </recommendedName>
</protein>
<dbReference type="PROSITE" id="PS51257">
    <property type="entry name" value="PROKAR_LIPOPROTEIN"/>
    <property type="match status" value="1"/>
</dbReference>
<sequence length="126" mass="14200">MKKVVRREFLRIAAAAALVCAAASLTGCGQNVEKLVVGDWYLEGSDRLRFTIYDDGTVNIPGTYGTGKWSIVNDNQLKISDFYGESTVLKIEDIDKDSMTCRQIYDGREDEETITYWHKAEDAVKH</sequence>
<comment type="caution">
    <text evidence="1">The sequence shown here is derived from an EMBL/GenBank/DDBJ whole genome shotgun (WGS) entry which is preliminary data.</text>
</comment>